<reference evidence="1 2" key="1">
    <citation type="journal article" date="2014" name="Mol. Plant Microbe Interact.">
        <title>The complete genome sequence of Candidatus Liberibacter americanus, associated with citrus Huanglongbing.</title>
        <authorList>
            <person name="Wulff N.A."/>
            <person name="Zhang S."/>
            <person name="Setubal J.C."/>
            <person name="Almeida N.F."/>
            <person name="Martins E.C."/>
            <person name="Harakava R."/>
            <person name="Kumar D."/>
            <person name="Rangel L.T."/>
            <person name="Foissac X."/>
            <person name="Bove J."/>
            <person name="Gabriel D.W."/>
        </authorList>
    </citation>
    <scope>NUCLEOTIDE SEQUENCE [LARGE SCALE GENOMIC DNA]</scope>
    <source>
        <strain evidence="1 2">Sao Paulo</strain>
    </source>
</reference>
<protein>
    <submittedName>
        <fullName evidence="1">Phytoene/squalene synthetase</fullName>
    </submittedName>
</protein>
<evidence type="ECO:0000313" key="1">
    <source>
        <dbReference type="EMBL" id="AHA28301.1"/>
    </source>
</evidence>
<evidence type="ECO:0000313" key="2">
    <source>
        <dbReference type="Proteomes" id="UP000017862"/>
    </source>
</evidence>
<dbReference type="eggNOG" id="COG1562">
    <property type="taxonomic scope" value="Bacteria"/>
</dbReference>
<dbReference type="Proteomes" id="UP000017862">
    <property type="component" value="Chromosome"/>
</dbReference>
<gene>
    <name evidence="1" type="primary">eRG9</name>
    <name evidence="1" type="ORF">lam_971</name>
</gene>
<keyword evidence="2" id="KW-1185">Reference proteome</keyword>
<proteinExistence type="predicted"/>
<accession>U6B8W8</accession>
<dbReference type="InterPro" id="IPR002060">
    <property type="entry name" value="Squ/phyt_synthse"/>
</dbReference>
<dbReference type="Gene3D" id="1.10.600.10">
    <property type="entry name" value="Farnesyl Diphosphate Synthase"/>
    <property type="match status" value="1"/>
</dbReference>
<dbReference type="PATRIC" id="fig|1261131.3.peg.931"/>
<dbReference type="HOGENOM" id="CLU_037269_6_1_5"/>
<sequence length="286" mass="32914">MHSDSIHDQFYLNNLRDMDRNRYLSCLLLPSDIRIPLAILYGFNSELIRIREVTSNQLAGEIRLQWWKGIFESFGNGFLSKSTSPFVDKLLSIICQYNLPYHNFIDMIEARFFDIYSEPMCDCEHLESYAVKVSSYLINLAIMILDGKQHRCDHELIKHAGIAQLIAELLMILSKHNSRGQLYLPLDILGAAGLDRESFLFGKDKEKISIAIKIFAELGLEHLLKARKLSKNIAKNIFPAFVPMSITGNILENACDIGIKIFDHPYKIHQCILQLYILSAFIKKRF</sequence>
<organism evidence="1 2">
    <name type="scientific">Candidatus Liberibacter americanus str. Sao Paulo</name>
    <dbReference type="NCBI Taxonomy" id="1261131"/>
    <lineage>
        <taxon>Bacteria</taxon>
        <taxon>Pseudomonadati</taxon>
        <taxon>Pseudomonadota</taxon>
        <taxon>Alphaproteobacteria</taxon>
        <taxon>Hyphomicrobiales</taxon>
        <taxon>Rhizobiaceae</taxon>
        <taxon>Liberibacter</taxon>
    </lineage>
</organism>
<dbReference type="SUPFAM" id="SSF48576">
    <property type="entry name" value="Terpenoid synthases"/>
    <property type="match status" value="1"/>
</dbReference>
<dbReference type="EMBL" id="CP006604">
    <property type="protein sequence ID" value="AHA28301.1"/>
    <property type="molecule type" value="Genomic_DNA"/>
</dbReference>
<dbReference type="KEGG" id="lar:lam_971"/>
<dbReference type="Pfam" id="PF00494">
    <property type="entry name" value="SQS_PSY"/>
    <property type="match status" value="1"/>
</dbReference>
<dbReference type="STRING" id="1261131.lam_971"/>
<dbReference type="AlphaFoldDB" id="U6B8W8"/>
<dbReference type="RefSeq" id="WP_007556542.1">
    <property type="nucleotide sequence ID" value="NC_022793.1"/>
</dbReference>
<name>U6B8W8_9HYPH</name>
<dbReference type="InterPro" id="IPR008949">
    <property type="entry name" value="Isoprenoid_synthase_dom_sf"/>
</dbReference>